<comment type="similarity">
    <text evidence="1">Belongs to the metallo-dependent hydrolases superfamily. CpsB/CapC family.</text>
</comment>
<dbReference type="SUPFAM" id="SSF89550">
    <property type="entry name" value="PHP domain-like"/>
    <property type="match status" value="1"/>
</dbReference>
<evidence type="ECO:0000313" key="6">
    <source>
        <dbReference type="Proteomes" id="UP000249696"/>
    </source>
</evidence>
<keyword evidence="6" id="KW-1185">Reference proteome</keyword>
<dbReference type="InterPro" id="IPR016195">
    <property type="entry name" value="Pol/histidinol_Pase-like"/>
</dbReference>
<dbReference type="InterPro" id="IPR016667">
    <property type="entry name" value="Caps_polysacc_synth_CpsB/CapC"/>
</dbReference>
<sequence length="246" mass="28586">MFYFFQKKKFVVDSLENFIDIHNHILPGIDDGAKTVEDSIELIEGFSDIGIKKFIATPHIMHNYYPNDHESIHAAYGKLQNKLLSGNMKEITLDVAAEHMIDSNFDHLLEQEKVMPLRNNYLLIEMSYLQPPINFDEAILNIAAHRYFPILAHPERYSFLHLESSKFQKYKKNGILFQMNLLSLGQFYGKDVQKKAHKLLQNGLIDYVASDVHNQQQLQSIKELQLSNNLIKLLYPVIEKTIGDFY</sequence>
<proteinExistence type="inferred from homology"/>
<evidence type="ECO:0000256" key="4">
    <source>
        <dbReference type="ARBA" id="ARBA00051722"/>
    </source>
</evidence>
<organism evidence="5 6">
    <name type="scientific">Arenibacter echinorum</name>
    <dbReference type="NCBI Taxonomy" id="440515"/>
    <lineage>
        <taxon>Bacteria</taxon>
        <taxon>Pseudomonadati</taxon>
        <taxon>Bacteroidota</taxon>
        <taxon>Flavobacteriia</taxon>
        <taxon>Flavobacteriales</taxon>
        <taxon>Flavobacteriaceae</taxon>
        <taxon>Arenibacter</taxon>
    </lineage>
</organism>
<gene>
    <name evidence="5" type="ORF">LV92_03494</name>
</gene>
<keyword evidence="3" id="KW-0378">Hydrolase</keyword>
<protein>
    <recommendedName>
        <fullName evidence="2">protein-tyrosine-phosphatase</fullName>
        <ecNumber evidence="2">3.1.3.48</ecNumber>
    </recommendedName>
</protein>
<accession>A0A327R042</accession>
<dbReference type="Gene3D" id="3.20.20.140">
    <property type="entry name" value="Metal-dependent hydrolases"/>
    <property type="match status" value="1"/>
</dbReference>
<evidence type="ECO:0000256" key="2">
    <source>
        <dbReference type="ARBA" id="ARBA00013064"/>
    </source>
</evidence>
<dbReference type="Proteomes" id="UP000249696">
    <property type="component" value="Unassembled WGS sequence"/>
</dbReference>
<dbReference type="AlphaFoldDB" id="A0A327R042"/>
<dbReference type="EMBL" id="QLLN01000006">
    <property type="protein sequence ID" value="RAJ09274.1"/>
    <property type="molecule type" value="Genomic_DNA"/>
</dbReference>
<reference evidence="5 6" key="1">
    <citation type="submission" date="2018-06" db="EMBL/GenBank/DDBJ databases">
        <title>Genomic Encyclopedia of Archaeal and Bacterial Type Strains, Phase II (KMG-II): from individual species to whole genera.</title>
        <authorList>
            <person name="Goeker M."/>
        </authorList>
    </citation>
    <scope>NUCLEOTIDE SEQUENCE [LARGE SCALE GENOMIC DNA]</scope>
    <source>
        <strain evidence="5 6">DSM 23522</strain>
    </source>
</reference>
<evidence type="ECO:0000313" key="5">
    <source>
        <dbReference type="EMBL" id="RAJ09274.1"/>
    </source>
</evidence>
<evidence type="ECO:0000256" key="3">
    <source>
        <dbReference type="ARBA" id="ARBA00022801"/>
    </source>
</evidence>
<dbReference type="GO" id="GO:0030145">
    <property type="term" value="F:manganese ion binding"/>
    <property type="evidence" value="ECO:0007669"/>
    <property type="project" value="InterPro"/>
</dbReference>
<dbReference type="Pfam" id="PF19567">
    <property type="entry name" value="CpsB_CapC"/>
    <property type="match status" value="1"/>
</dbReference>
<name>A0A327R042_9FLAO</name>
<dbReference type="PANTHER" id="PTHR39181:SF1">
    <property type="entry name" value="TYROSINE-PROTEIN PHOSPHATASE YWQE"/>
    <property type="match status" value="1"/>
</dbReference>
<dbReference type="RefSeq" id="WP_111624830.1">
    <property type="nucleotide sequence ID" value="NZ_QLLN01000006.1"/>
</dbReference>
<evidence type="ECO:0000256" key="1">
    <source>
        <dbReference type="ARBA" id="ARBA00005750"/>
    </source>
</evidence>
<comment type="caution">
    <text evidence="5">The sequence shown here is derived from an EMBL/GenBank/DDBJ whole genome shotgun (WGS) entry which is preliminary data.</text>
</comment>
<dbReference type="OrthoDB" id="9788539at2"/>
<dbReference type="PIRSF" id="PIRSF016557">
    <property type="entry name" value="Caps_synth_CpsB"/>
    <property type="match status" value="1"/>
</dbReference>
<dbReference type="EC" id="3.1.3.48" evidence="2"/>
<dbReference type="PANTHER" id="PTHR39181">
    <property type="entry name" value="TYROSINE-PROTEIN PHOSPHATASE YWQE"/>
    <property type="match status" value="1"/>
</dbReference>
<dbReference type="GO" id="GO:0004725">
    <property type="term" value="F:protein tyrosine phosphatase activity"/>
    <property type="evidence" value="ECO:0007669"/>
    <property type="project" value="UniProtKB-EC"/>
</dbReference>
<comment type="catalytic activity">
    <reaction evidence="4">
        <text>O-phospho-L-tyrosyl-[protein] + H2O = L-tyrosyl-[protein] + phosphate</text>
        <dbReference type="Rhea" id="RHEA:10684"/>
        <dbReference type="Rhea" id="RHEA-COMP:10136"/>
        <dbReference type="Rhea" id="RHEA-COMP:20101"/>
        <dbReference type="ChEBI" id="CHEBI:15377"/>
        <dbReference type="ChEBI" id="CHEBI:43474"/>
        <dbReference type="ChEBI" id="CHEBI:46858"/>
        <dbReference type="ChEBI" id="CHEBI:61978"/>
        <dbReference type="EC" id="3.1.3.48"/>
    </reaction>
</comment>